<feature type="non-terminal residue" evidence="8">
    <location>
        <position position="1148"/>
    </location>
</feature>
<proteinExistence type="inferred from homology"/>
<dbReference type="Gene3D" id="2.130.10.10">
    <property type="entry name" value="YVTN repeat-like/Quinoprotein amine dehydrogenase"/>
    <property type="match status" value="4"/>
</dbReference>
<keyword evidence="2 5" id="KW-0853">WD repeat</keyword>
<dbReference type="Pfam" id="PF23409">
    <property type="entry name" value="Beta-prop_EML"/>
    <property type="match status" value="1"/>
</dbReference>
<evidence type="ECO:0000313" key="8">
    <source>
        <dbReference type="EMBL" id="KAK1875881.1"/>
    </source>
</evidence>
<dbReference type="Proteomes" id="UP001228049">
    <property type="component" value="Unassembled WGS sequence"/>
</dbReference>
<feature type="domain" description="EML-like first beta-propeller" evidence="6">
    <location>
        <begin position="462"/>
        <end position="648"/>
    </location>
</feature>
<keyword evidence="9" id="KW-1185">Reference proteome</keyword>
<evidence type="ECO:0000256" key="4">
    <source>
        <dbReference type="ARBA" id="ARBA00022737"/>
    </source>
</evidence>
<dbReference type="InterPro" id="IPR005108">
    <property type="entry name" value="HELP"/>
</dbReference>
<evidence type="ECO:0000256" key="5">
    <source>
        <dbReference type="PROSITE-ProRule" id="PRU00221"/>
    </source>
</evidence>
<dbReference type="PANTHER" id="PTHR13720">
    <property type="entry name" value="WD-40 REPEAT PROTEIN"/>
    <property type="match status" value="1"/>
</dbReference>
<feature type="domain" description="EML-like second beta-propeller" evidence="7">
    <location>
        <begin position="802"/>
        <end position="1019"/>
    </location>
</feature>
<evidence type="ECO:0000259" key="7">
    <source>
        <dbReference type="Pfam" id="PF23414"/>
    </source>
</evidence>
<evidence type="ECO:0000256" key="3">
    <source>
        <dbReference type="ARBA" id="ARBA00022701"/>
    </source>
</evidence>
<dbReference type="Pfam" id="PF03451">
    <property type="entry name" value="HELP"/>
    <property type="match status" value="1"/>
</dbReference>
<accession>A0AAD9B393</accession>
<dbReference type="InterPro" id="IPR011047">
    <property type="entry name" value="Quinoprotein_ADH-like_sf"/>
</dbReference>
<dbReference type="InterPro" id="IPR001680">
    <property type="entry name" value="WD40_rpt"/>
</dbReference>
<dbReference type="InterPro" id="IPR036322">
    <property type="entry name" value="WD40_repeat_dom_sf"/>
</dbReference>
<dbReference type="SMART" id="SM00320">
    <property type="entry name" value="WD40"/>
    <property type="match status" value="7"/>
</dbReference>
<keyword evidence="3" id="KW-0493">Microtubule</keyword>
<dbReference type="SUPFAM" id="SSF50978">
    <property type="entry name" value="WD40 repeat-like"/>
    <property type="match status" value="1"/>
</dbReference>
<dbReference type="InterPro" id="IPR015943">
    <property type="entry name" value="WD40/YVTN_repeat-like_dom_sf"/>
</dbReference>
<dbReference type="SUPFAM" id="SSF50998">
    <property type="entry name" value="Quinoprotein alcohol dehydrogenase-like"/>
    <property type="match status" value="1"/>
</dbReference>
<dbReference type="InterPro" id="IPR055442">
    <property type="entry name" value="Beta-prop_EML-like_2nd"/>
</dbReference>
<dbReference type="InterPro" id="IPR055439">
    <property type="entry name" value="Beta-prop_EML_1st"/>
</dbReference>
<evidence type="ECO:0000313" key="9">
    <source>
        <dbReference type="Proteomes" id="UP001228049"/>
    </source>
</evidence>
<feature type="repeat" description="WD" evidence="5">
    <location>
        <begin position="668"/>
        <end position="702"/>
    </location>
</feature>
<comment type="caution">
    <text evidence="8">The sequence shown here is derived from an EMBL/GenBank/DDBJ whole genome shotgun (WGS) entry which is preliminary data.</text>
</comment>
<gene>
    <name evidence="8" type="ORF">KUDE01_032007</name>
</gene>
<protein>
    <submittedName>
        <fullName evidence="8">Echinoderm microtubule-associated protein-like 6</fullName>
    </submittedName>
</protein>
<evidence type="ECO:0000256" key="1">
    <source>
        <dbReference type="ARBA" id="ARBA00006489"/>
    </source>
</evidence>
<dbReference type="AlphaFoldDB" id="A0AAD9B393"/>
<comment type="similarity">
    <text evidence="1">Belongs to the WD repeat EMAP family.</text>
</comment>
<dbReference type="GO" id="GO:0008017">
    <property type="term" value="F:microtubule binding"/>
    <property type="evidence" value="ECO:0007669"/>
    <property type="project" value="TreeGrafter"/>
</dbReference>
<dbReference type="Pfam" id="PF23414">
    <property type="entry name" value="Beta-prop_EML_2"/>
    <property type="match status" value="1"/>
</dbReference>
<evidence type="ECO:0000259" key="6">
    <source>
        <dbReference type="Pfam" id="PF23409"/>
    </source>
</evidence>
<organism evidence="8 9">
    <name type="scientific">Dissostichus eleginoides</name>
    <name type="common">Patagonian toothfish</name>
    <name type="synonym">Dissostichus amissus</name>
    <dbReference type="NCBI Taxonomy" id="100907"/>
    <lineage>
        <taxon>Eukaryota</taxon>
        <taxon>Metazoa</taxon>
        <taxon>Chordata</taxon>
        <taxon>Craniata</taxon>
        <taxon>Vertebrata</taxon>
        <taxon>Euteleostomi</taxon>
        <taxon>Actinopterygii</taxon>
        <taxon>Neopterygii</taxon>
        <taxon>Teleostei</taxon>
        <taxon>Neoteleostei</taxon>
        <taxon>Acanthomorphata</taxon>
        <taxon>Eupercaria</taxon>
        <taxon>Perciformes</taxon>
        <taxon>Notothenioidei</taxon>
        <taxon>Nototheniidae</taxon>
        <taxon>Dissostichus</taxon>
    </lineage>
</organism>
<dbReference type="GO" id="GO:0005874">
    <property type="term" value="C:microtubule"/>
    <property type="evidence" value="ECO:0007669"/>
    <property type="project" value="UniProtKB-KW"/>
</dbReference>
<dbReference type="EMBL" id="JASDAP010000058">
    <property type="protein sequence ID" value="KAK1875881.1"/>
    <property type="molecule type" value="Genomic_DNA"/>
</dbReference>
<sequence length="1148" mass="127836">ELVLEHVFGYRGFDCRNNLHYLNDGTQSFYLEHTDDILCLTVNQHPKYQNIIATGQIGDLADLPEAEVFGEYQRSVCSSPPPPQQFATLQLHYLWFGVILRLDFRRQDVIVAPGVNKVLCNCVQTGCDRGLRQDVIVASGVNKVLCNCVQTGCDRGPRQDVIVASGVNKVLCNCVQTGCDRGPGVNKVLCNCVQTGCDRGLSVNKTGCDRGPGVNKVSVTVFRQDVIVAQTGCDRGPRQDVIVAQAQDVIVASGVNKVSVTVFRQDVIVASGVNKVLCNCVQTGCDRGLRQDVIVAPGVNKVLCNCVQTGCDRGPGQDVIVASGVNKVLCNCVQTGCDRGLRQDVIVASGVNRVLCNCVQTGCDRGPGLSPSIHVWDALTKQTLSILRCSHAKGVGYVNFSATGKLLLSVGVEPEHTITVWRWQEGRYVEPEHTITVWRWQEGRWSLNTPSPCGGGRKVVEPEHTITVWRWQEGTKVTCKGGHAERIFVVEFRPDSDTQFVSVGIKHIKFWTLVGGSLVYKKGVIGAVEDGRMQTMLSVAFGANNLTFTGAINGDVFVWREHFLVRVVAKAHSGPVFTMYTTLRDGLIVTGGKERPTKEGGAVKLWDQEMKRCRAFQLETGQPVENVRSVCRGKGKILVGTKDGEIIEVGEKNAASNTMINGHTQGGIWGLAAHPFKDVFISASDDGTIRIWDLADKDNRHICYHTYMCHSQGKRHICYHTYMCHSQDNRHICYHTYMCHSQDKRHICYHTYMCHSQDNRHIRYHTYMCHSQHNRHICYHTYMCHSQDNRHICYHTYMCHSQDNRHICYHTPNGEMVSIGMENGEFIVLLVNSLTVWGKKRDRSAAIQDISPDNRFLAVGSLESAVDFYDLSLGPALNRVGYCKDLPGSVLQVDFSADSKHIQVSCSSYTRQVHQVPSGKLLEPSLWERITWSTWTSVLGEEVLGVWPRSSERAEVNCGCVSHSGLSLATGDDFGLIKLFQFPCSDKFAKHKRYFGHSAHVTNVRFSCDDKFLISAGGKFTCTEVTCTEVTCTEFTCTKFTCTEVTCTKFTCTDFTCTEFTCTEVTCTKFTCTDFTCTEFTCTDFTCTEFTCTEVTCTEFTCTQFTCTEVTCTEVTCTEVTCTEVTCTEFTCNLRCFSACSLFVWRCQ</sequence>
<evidence type="ECO:0000256" key="2">
    <source>
        <dbReference type="ARBA" id="ARBA00022574"/>
    </source>
</evidence>
<dbReference type="PANTHER" id="PTHR13720:SF33">
    <property type="entry name" value="HELP DOMAIN-CONTAINING PROTEIN"/>
    <property type="match status" value="1"/>
</dbReference>
<dbReference type="InterPro" id="IPR050630">
    <property type="entry name" value="WD_repeat_EMAP"/>
</dbReference>
<reference evidence="8" key="1">
    <citation type="submission" date="2023-04" db="EMBL/GenBank/DDBJ databases">
        <title>Chromosome-level genome of Chaenocephalus aceratus.</title>
        <authorList>
            <person name="Park H."/>
        </authorList>
    </citation>
    <scope>NUCLEOTIDE SEQUENCE</scope>
    <source>
        <strain evidence="8">DE</strain>
        <tissue evidence="8">Muscle</tissue>
    </source>
</reference>
<dbReference type="Pfam" id="PF00400">
    <property type="entry name" value="WD40"/>
    <property type="match status" value="1"/>
</dbReference>
<dbReference type="PROSITE" id="PS50082">
    <property type="entry name" value="WD_REPEATS_2"/>
    <property type="match status" value="1"/>
</dbReference>
<keyword evidence="4" id="KW-0677">Repeat</keyword>
<name>A0AAD9B393_DISEL</name>